<dbReference type="Gene3D" id="1.10.1280.10">
    <property type="entry name" value="Di-copper center containing domain from catechol oxidase"/>
    <property type="match status" value="1"/>
</dbReference>
<feature type="compositionally biased region" description="Polar residues" evidence="11">
    <location>
        <begin position="436"/>
        <end position="448"/>
    </location>
</feature>
<feature type="domain" description="Tyrosinase copper-binding" evidence="13">
    <location>
        <begin position="344"/>
        <end position="355"/>
    </location>
</feature>
<organism evidence="14 15">
    <name type="scientific">Glutinoglossum americanum</name>
    <dbReference type="NCBI Taxonomy" id="1670608"/>
    <lineage>
        <taxon>Eukaryota</taxon>
        <taxon>Fungi</taxon>
        <taxon>Dikarya</taxon>
        <taxon>Ascomycota</taxon>
        <taxon>Pezizomycotina</taxon>
        <taxon>Geoglossomycetes</taxon>
        <taxon>Geoglossales</taxon>
        <taxon>Geoglossaceae</taxon>
        <taxon>Glutinoglossum</taxon>
    </lineage>
</organism>
<dbReference type="GO" id="GO:0042438">
    <property type="term" value="P:melanin biosynthetic process"/>
    <property type="evidence" value="ECO:0007669"/>
    <property type="project" value="UniProtKB-KW"/>
</dbReference>
<dbReference type="Proteomes" id="UP000698800">
    <property type="component" value="Unassembled WGS sequence"/>
</dbReference>
<keyword evidence="7" id="KW-0503">Monooxygenase</keyword>
<dbReference type="Pfam" id="PF18132">
    <property type="entry name" value="Tyrosinase_C"/>
    <property type="match status" value="1"/>
</dbReference>
<evidence type="ECO:0000256" key="6">
    <source>
        <dbReference type="ARBA" id="ARBA00023008"/>
    </source>
</evidence>
<keyword evidence="8" id="KW-0470">Melanin biosynthesis</keyword>
<evidence type="ECO:0000259" key="12">
    <source>
        <dbReference type="PROSITE" id="PS00497"/>
    </source>
</evidence>
<dbReference type="PANTHER" id="PTHR11474:SF76">
    <property type="entry name" value="SHKT DOMAIN-CONTAINING PROTEIN"/>
    <property type="match status" value="1"/>
</dbReference>
<comment type="caution">
    <text evidence="14">The sequence shown here is derived from an EMBL/GenBank/DDBJ whole genome shotgun (WGS) entry which is preliminary data.</text>
</comment>
<evidence type="ECO:0000256" key="10">
    <source>
        <dbReference type="ARBA" id="ARBA00048881"/>
    </source>
</evidence>
<proteinExistence type="inferred from homology"/>
<evidence type="ECO:0000256" key="8">
    <source>
        <dbReference type="ARBA" id="ARBA00023101"/>
    </source>
</evidence>
<feature type="region of interest" description="Disordered" evidence="11">
    <location>
        <begin position="429"/>
        <end position="448"/>
    </location>
</feature>
<dbReference type="OrthoDB" id="1658288at2759"/>
<dbReference type="PROSITE" id="PS00497">
    <property type="entry name" value="TYROSINASE_1"/>
    <property type="match status" value="1"/>
</dbReference>
<comment type="catalytic activity">
    <reaction evidence="9">
        <text>2 L-dopa + O2 = 2 L-dopaquinone + 2 H2O</text>
        <dbReference type="Rhea" id="RHEA:34287"/>
        <dbReference type="ChEBI" id="CHEBI:15377"/>
        <dbReference type="ChEBI" id="CHEBI:15379"/>
        <dbReference type="ChEBI" id="CHEBI:57504"/>
        <dbReference type="ChEBI" id="CHEBI:57924"/>
        <dbReference type="EC" id="1.14.18.1"/>
    </reaction>
</comment>
<evidence type="ECO:0000256" key="1">
    <source>
        <dbReference type="ARBA" id="ARBA00001973"/>
    </source>
</evidence>
<dbReference type="PRINTS" id="PR00092">
    <property type="entry name" value="TYROSINASE"/>
</dbReference>
<keyword evidence="4" id="KW-0479">Metal-binding</keyword>
<keyword evidence="6" id="KW-0186">Copper</keyword>
<dbReference type="InterPro" id="IPR041640">
    <property type="entry name" value="Tyrosinase_C"/>
</dbReference>
<evidence type="ECO:0000313" key="14">
    <source>
        <dbReference type="EMBL" id="KAH0538556.1"/>
    </source>
</evidence>
<keyword evidence="15" id="KW-1185">Reference proteome</keyword>
<evidence type="ECO:0000256" key="4">
    <source>
        <dbReference type="ARBA" id="ARBA00022723"/>
    </source>
</evidence>
<dbReference type="AlphaFoldDB" id="A0A9P8HZL9"/>
<dbReference type="GO" id="GO:0046872">
    <property type="term" value="F:metal ion binding"/>
    <property type="evidence" value="ECO:0007669"/>
    <property type="project" value="UniProtKB-KW"/>
</dbReference>
<gene>
    <name evidence="14" type="ORF">FGG08_004844</name>
</gene>
<dbReference type="GO" id="GO:0004503">
    <property type="term" value="F:tyrosinase activity"/>
    <property type="evidence" value="ECO:0007669"/>
    <property type="project" value="UniProtKB-EC"/>
</dbReference>
<evidence type="ECO:0000256" key="7">
    <source>
        <dbReference type="ARBA" id="ARBA00023033"/>
    </source>
</evidence>
<dbReference type="Pfam" id="PF00264">
    <property type="entry name" value="Tyrosinase"/>
    <property type="match status" value="1"/>
</dbReference>
<evidence type="ECO:0000259" key="13">
    <source>
        <dbReference type="PROSITE" id="PS00498"/>
    </source>
</evidence>
<evidence type="ECO:0000313" key="15">
    <source>
        <dbReference type="Proteomes" id="UP000698800"/>
    </source>
</evidence>
<sequence>MRRQYIPTRRQLYGGSGDSNLTGPTDSTDPTDLDFTPVVGVSGGEIVSRLPIGRLRDEQPDVFNMYILAVESFMKKNDSDWMSWFRISGIHGSPFLPFQYPEQSVVNPGFGYCTHHSVLFLAWHRPYLALMEQALSAEACNIALRYTNPADQQRWHGAAKKIRQPYWDWSDIKQQILPDIAQTQTIPVTRPGPDGAPTRANIPNPLQKYIVPDKYPIVRITGRIDIKVLLFKSTATELTGSCCAGYQKYQNSSDNPGRPGFSKYEIDISGVSFPVRSSSINRICYTDTARLLRLTDVGRRKQQTMDLFAITDYNRFQTQLETIHDTVHVTVGGSMGLIDFAAFDPIFWLHHTNVDRLMAMYQNVQPNTTMTPRPRSPTMVLGGDVNDTSTTPLYPFRHPNGVEWTSEDLQAYASIFKLGYSYPEVQPKQAAKRENGLNSTTPHSASRSDTVVQLNSLYAPDNAAEQTRREWSAVVFLDTTEFTESCRVEIFIATADNASDGLVGFAPIFIGKSGPNSINTHINATIPLTQALKDRGHGSLEPQDVVPTLKSELSWAIEKVGSAEPVPLEDIKSLKIAVYSREGSYGADKVPTKGSATVYGEITQGKQGGWSDGDAPILKGHLAEIERGKRKGRTHAVLKVE</sequence>
<accession>A0A9P8HZL9</accession>
<evidence type="ECO:0000256" key="3">
    <source>
        <dbReference type="ARBA" id="ARBA00011906"/>
    </source>
</evidence>
<dbReference type="PANTHER" id="PTHR11474">
    <property type="entry name" value="TYROSINASE FAMILY MEMBER"/>
    <property type="match status" value="1"/>
</dbReference>
<protein>
    <recommendedName>
        <fullName evidence="3">tyrosinase</fullName>
        <ecNumber evidence="3">1.14.18.1</ecNumber>
    </recommendedName>
</protein>
<dbReference type="PROSITE" id="PS00498">
    <property type="entry name" value="TYROSINASE_2"/>
    <property type="match status" value="1"/>
</dbReference>
<evidence type="ECO:0000256" key="2">
    <source>
        <dbReference type="ARBA" id="ARBA00009928"/>
    </source>
</evidence>
<evidence type="ECO:0000256" key="9">
    <source>
        <dbReference type="ARBA" id="ARBA00048233"/>
    </source>
</evidence>
<evidence type="ECO:0000256" key="5">
    <source>
        <dbReference type="ARBA" id="ARBA00023002"/>
    </source>
</evidence>
<feature type="domain" description="Tyrosinase copper-binding" evidence="12">
    <location>
        <begin position="115"/>
        <end position="132"/>
    </location>
</feature>
<dbReference type="EMBL" id="JAGHQL010000104">
    <property type="protein sequence ID" value="KAH0538556.1"/>
    <property type="molecule type" value="Genomic_DNA"/>
</dbReference>
<evidence type="ECO:0000256" key="11">
    <source>
        <dbReference type="SAM" id="MobiDB-lite"/>
    </source>
</evidence>
<reference evidence="14" key="1">
    <citation type="submission" date="2021-03" db="EMBL/GenBank/DDBJ databases">
        <title>Comparative genomics and phylogenomic investigation of the class Geoglossomycetes provide insights into ecological specialization and systematics.</title>
        <authorList>
            <person name="Melie T."/>
            <person name="Pirro S."/>
            <person name="Miller A.N."/>
            <person name="Quandt A."/>
        </authorList>
    </citation>
    <scope>NUCLEOTIDE SEQUENCE</scope>
    <source>
        <strain evidence="14">GBOQ0MN5Z8</strain>
    </source>
</reference>
<dbReference type="InterPro" id="IPR002227">
    <property type="entry name" value="Tyrosinase_Cu-bd"/>
</dbReference>
<comment type="catalytic activity">
    <reaction evidence="10">
        <text>L-tyrosine + O2 = L-dopaquinone + H2O</text>
        <dbReference type="Rhea" id="RHEA:18117"/>
        <dbReference type="ChEBI" id="CHEBI:15377"/>
        <dbReference type="ChEBI" id="CHEBI:15379"/>
        <dbReference type="ChEBI" id="CHEBI:57924"/>
        <dbReference type="ChEBI" id="CHEBI:58315"/>
        <dbReference type="EC" id="1.14.18.1"/>
    </reaction>
</comment>
<dbReference type="SUPFAM" id="SSF48056">
    <property type="entry name" value="Di-copper centre-containing domain"/>
    <property type="match status" value="1"/>
</dbReference>
<dbReference type="InterPro" id="IPR050316">
    <property type="entry name" value="Tyrosinase/Hemocyanin"/>
</dbReference>
<name>A0A9P8HZL9_9PEZI</name>
<keyword evidence="5" id="KW-0560">Oxidoreductase</keyword>
<dbReference type="EC" id="1.14.18.1" evidence="3"/>
<comment type="similarity">
    <text evidence="2">Belongs to the tyrosinase family.</text>
</comment>
<dbReference type="InterPro" id="IPR008922">
    <property type="entry name" value="Di-copper_centre_dom_sf"/>
</dbReference>
<comment type="cofactor">
    <cofactor evidence="1">
        <name>Cu(2+)</name>
        <dbReference type="ChEBI" id="CHEBI:29036"/>
    </cofactor>
</comment>